<organism evidence="9 10">
    <name type="scientific">Amycolatopsis marina</name>
    <dbReference type="NCBI Taxonomy" id="490629"/>
    <lineage>
        <taxon>Bacteria</taxon>
        <taxon>Bacillati</taxon>
        <taxon>Actinomycetota</taxon>
        <taxon>Actinomycetes</taxon>
        <taxon>Pseudonocardiales</taxon>
        <taxon>Pseudonocardiaceae</taxon>
        <taxon>Amycolatopsis</taxon>
    </lineage>
</organism>
<name>A0A1I0W598_9PSEU</name>
<keyword evidence="4" id="KW-0238">DNA-binding</keyword>
<sequence length="206" mass="22943">MSEPPSETGADPPQPASELHVERSLRSDADRTQSEPRVHRDPAFALLETYDAALPEVYGYLLSRCGNRALAEELTSETFLGAVAATRKPDAPAVSIPWLIGVARHKLADHWRRREREQRGLRLVHEAEPESVDPWDAELDALRARQVLAAMGAHHRAALTLRYLDGLGVPDVAEILDRTVHATEALLVRARSAFRAEYERKEGCDD</sequence>
<evidence type="ECO:0000256" key="2">
    <source>
        <dbReference type="ARBA" id="ARBA00023015"/>
    </source>
</evidence>
<evidence type="ECO:0000256" key="4">
    <source>
        <dbReference type="ARBA" id="ARBA00023125"/>
    </source>
</evidence>
<evidence type="ECO:0000259" key="7">
    <source>
        <dbReference type="Pfam" id="PF04542"/>
    </source>
</evidence>
<feature type="compositionally biased region" description="Basic and acidic residues" evidence="6">
    <location>
        <begin position="19"/>
        <end position="37"/>
    </location>
</feature>
<keyword evidence="3" id="KW-0731">Sigma factor</keyword>
<dbReference type="InterPro" id="IPR013325">
    <property type="entry name" value="RNA_pol_sigma_r2"/>
</dbReference>
<dbReference type="EMBL" id="FOKG01000001">
    <property type="protein sequence ID" value="SFA83056.1"/>
    <property type="molecule type" value="Genomic_DNA"/>
</dbReference>
<dbReference type="PANTHER" id="PTHR43133:SF8">
    <property type="entry name" value="RNA POLYMERASE SIGMA FACTOR HI_1459-RELATED"/>
    <property type="match status" value="1"/>
</dbReference>
<dbReference type="InterPro" id="IPR036388">
    <property type="entry name" value="WH-like_DNA-bd_sf"/>
</dbReference>
<dbReference type="Proteomes" id="UP000243799">
    <property type="component" value="Unassembled WGS sequence"/>
</dbReference>
<dbReference type="NCBIfam" id="TIGR02937">
    <property type="entry name" value="sigma70-ECF"/>
    <property type="match status" value="1"/>
</dbReference>
<proteinExistence type="inferred from homology"/>
<feature type="domain" description="RNA polymerase sigma factor 70 region 4 type 2" evidence="8">
    <location>
        <begin position="145"/>
        <end position="192"/>
    </location>
</feature>
<dbReference type="InterPro" id="IPR039425">
    <property type="entry name" value="RNA_pol_sigma-70-like"/>
</dbReference>
<evidence type="ECO:0000313" key="10">
    <source>
        <dbReference type="Proteomes" id="UP000243799"/>
    </source>
</evidence>
<dbReference type="InterPro" id="IPR013249">
    <property type="entry name" value="RNA_pol_sigma70_r4_t2"/>
</dbReference>
<keyword evidence="5" id="KW-0804">Transcription</keyword>
<dbReference type="InterPro" id="IPR013324">
    <property type="entry name" value="RNA_pol_sigma_r3/r4-like"/>
</dbReference>
<gene>
    <name evidence="9" type="ORF">SAMN05216266_101700</name>
</gene>
<feature type="domain" description="RNA polymerase sigma-70 region 2" evidence="7">
    <location>
        <begin position="50"/>
        <end position="116"/>
    </location>
</feature>
<feature type="region of interest" description="Disordered" evidence="6">
    <location>
        <begin position="1"/>
        <end position="37"/>
    </location>
</feature>
<dbReference type="Pfam" id="PF08281">
    <property type="entry name" value="Sigma70_r4_2"/>
    <property type="match status" value="1"/>
</dbReference>
<evidence type="ECO:0000259" key="8">
    <source>
        <dbReference type="Pfam" id="PF08281"/>
    </source>
</evidence>
<evidence type="ECO:0000256" key="3">
    <source>
        <dbReference type="ARBA" id="ARBA00023082"/>
    </source>
</evidence>
<dbReference type="SUPFAM" id="SSF88946">
    <property type="entry name" value="Sigma2 domain of RNA polymerase sigma factors"/>
    <property type="match status" value="1"/>
</dbReference>
<dbReference type="GO" id="GO:0006352">
    <property type="term" value="P:DNA-templated transcription initiation"/>
    <property type="evidence" value="ECO:0007669"/>
    <property type="project" value="InterPro"/>
</dbReference>
<evidence type="ECO:0000256" key="1">
    <source>
        <dbReference type="ARBA" id="ARBA00010641"/>
    </source>
</evidence>
<dbReference type="SUPFAM" id="SSF88659">
    <property type="entry name" value="Sigma3 and sigma4 domains of RNA polymerase sigma factors"/>
    <property type="match status" value="1"/>
</dbReference>
<dbReference type="InterPro" id="IPR014284">
    <property type="entry name" value="RNA_pol_sigma-70_dom"/>
</dbReference>
<keyword evidence="10" id="KW-1185">Reference proteome</keyword>
<evidence type="ECO:0000313" key="9">
    <source>
        <dbReference type="EMBL" id="SFA83056.1"/>
    </source>
</evidence>
<comment type="similarity">
    <text evidence="1">Belongs to the sigma-70 factor family. ECF subfamily.</text>
</comment>
<evidence type="ECO:0000256" key="5">
    <source>
        <dbReference type="ARBA" id="ARBA00023163"/>
    </source>
</evidence>
<dbReference type="STRING" id="490629.SAMN05216266_101700"/>
<dbReference type="GO" id="GO:0016987">
    <property type="term" value="F:sigma factor activity"/>
    <property type="evidence" value="ECO:0007669"/>
    <property type="project" value="UniProtKB-KW"/>
</dbReference>
<accession>A0A1I0W598</accession>
<dbReference type="InterPro" id="IPR007627">
    <property type="entry name" value="RNA_pol_sigma70_r2"/>
</dbReference>
<dbReference type="AlphaFoldDB" id="A0A1I0W598"/>
<dbReference type="GO" id="GO:0003677">
    <property type="term" value="F:DNA binding"/>
    <property type="evidence" value="ECO:0007669"/>
    <property type="project" value="UniProtKB-KW"/>
</dbReference>
<protein>
    <submittedName>
        <fullName evidence="9">RNA polymerase sigma-70 factor, ECF subfamily</fullName>
    </submittedName>
</protein>
<keyword evidence="2" id="KW-0805">Transcription regulation</keyword>
<reference evidence="10" key="1">
    <citation type="submission" date="2016-10" db="EMBL/GenBank/DDBJ databases">
        <authorList>
            <person name="Varghese N."/>
            <person name="Submissions S."/>
        </authorList>
    </citation>
    <scope>NUCLEOTIDE SEQUENCE [LARGE SCALE GENOMIC DNA]</scope>
    <source>
        <strain evidence="10">CGMCC 4.3568</strain>
    </source>
</reference>
<dbReference type="Gene3D" id="1.10.10.10">
    <property type="entry name" value="Winged helix-like DNA-binding domain superfamily/Winged helix DNA-binding domain"/>
    <property type="match status" value="1"/>
</dbReference>
<dbReference type="Gene3D" id="1.10.1740.10">
    <property type="match status" value="1"/>
</dbReference>
<evidence type="ECO:0000256" key="6">
    <source>
        <dbReference type="SAM" id="MobiDB-lite"/>
    </source>
</evidence>
<dbReference type="PANTHER" id="PTHR43133">
    <property type="entry name" value="RNA POLYMERASE ECF-TYPE SIGMA FACTO"/>
    <property type="match status" value="1"/>
</dbReference>
<dbReference type="Pfam" id="PF04542">
    <property type="entry name" value="Sigma70_r2"/>
    <property type="match status" value="1"/>
</dbReference>